<dbReference type="EMBL" id="CP163440">
    <property type="protein sequence ID" value="XDQ68302.1"/>
    <property type="molecule type" value="Genomic_DNA"/>
</dbReference>
<dbReference type="RefSeq" id="WP_369265125.1">
    <property type="nucleotide sequence ID" value="NZ_CP163440.1"/>
</dbReference>
<feature type="compositionally biased region" description="Polar residues" evidence="1">
    <location>
        <begin position="120"/>
        <end position="134"/>
    </location>
</feature>
<accession>A0AB39SNY4</accession>
<feature type="region of interest" description="Disordered" evidence="1">
    <location>
        <begin position="120"/>
        <end position="265"/>
    </location>
</feature>
<feature type="compositionally biased region" description="Basic residues" evidence="1">
    <location>
        <begin position="89"/>
        <end position="103"/>
    </location>
</feature>
<name>A0AB39SNY4_9ACTN</name>
<reference evidence="2" key="1">
    <citation type="submission" date="2024-07" db="EMBL/GenBank/DDBJ databases">
        <authorList>
            <person name="Yu S.T."/>
        </authorList>
    </citation>
    <scope>NUCLEOTIDE SEQUENCE</scope>
    <source>
        <strain evidence="2">R35</strain>
    </source>
</reference>
<proteinExistence type="predicted"/>
<evidence type="ECO:0000256" key="1">
    <source>
        <dbReference type="SAM" id="MobiDB-lite"/>
    </source>
</evidence>
<evidence type="ECO:0000313" key="2">
    <source>
        <dbReference type="EMBL" id="XDQ68302.1"/>
    </source>
</evidence>
<feature type="compositionally biased region" description="Low complexity" evidence="1">
    <location>
        <begin position="147"/>
        <end position="160"/>
    </location>
</feature>
<sequence>MNTGRSQMDYCSTCRRHLNGALVCPGCGACAPGIAPLADATPAPGAAAWQAPSHFWHDAEPGAEEFGEAPQEYPCNGPDSPSPTPMGRAARRRQRERWRKTQRRALVATAVTLVGGGLTVSSMDRQSTDRTQAASAPDREAMGIAQEQATEPTAAPSTPTETRRYQRTSSATRSSTANTPREQSAAAPQTTPTTQAIQQAGGTTPLTTTASSAESQAASTVSDATDTVTETTASPTPSATDSTGTSNTDTSSATASPSDSSSPSGLCLLGLVCIS</sequence>
<feature type="compositionally biased region" description="Low complexity" evidence="1">
    <location>
        <begin position="167"/>
        <end position="176"/>
    </location>
</feature>
<gene>
    <name evidence="2" type="ORF">AB5J50_49915</name>
</gene>
<organism evidence="2">
    <name type="scientific">Streptomyces sp. R35</name>
    <dbReference type="NCBI Taxonomy" id="3238630"/>
    <lineage>
        <taxon>Bacteria</taxon>
        <taxon>Bacillati</taxon>
        <taxon>Actinomycetota</taxon>
        <taxon>Actinomycetes</taxon>
        <taxon>Kitasatosporales</taxon>
        <taxon>Streptomycetaceae</taxon>
        <taxon>Streptomyces</taxon>
    </lineage>
</organism>
<protein>
    <submittedName>
        <fullName evidence="2">Uncharacterized protein</fullName>
    </submittedName>
</protein>
<dbReference type="AlphaFoldDB" id="A0AB39SNY4"/>
<feature type="region of interest" description="Disordered" evidence="1">
    <location>
        <begin position="65"/>
        <end position="104"/>
    </location>
</feature>
<feature type="compositionally biased region" description="Low complexity" evidence="1">
    <location>
        <begin position="183"/>
        <end position="265"/>
    </location>
</feature>